<dbReference type="HOGENOM" id="CLU_021715_1_0_1"/>
<keyword evidence="2 6" id="KW-0812">Transmembrane</keyword>
<dbReference type="InterPro" id="IPR056555">
    <property type="entry name" value="NFD4_C"/>
</dbReference>
<feature type="domain" description="Nodulin-like" evidence="7">
    <location>
        <begin position="11"/>
        <end position="257"/>
    </location>
</feature>
<organism evidence="9 10">
    <name type="scientific">Amborella trichopoda</name>
    <dbReference type="NCBI Taxonomy" id="13333"/>
    <lineage>
        <taxon>Eukaryota</taxon>
        <taxon>Viridiplantae</taxon>
        <taxon>Streptophyta</taxon>
        <taxon>Embryophyta</taxon>
        <taxon>Tracheophyta</taxon>
        <taxon>Spermatophyta</taxon>
        <taxon>Magnoliopsida</taxon>
        <taxon>Amborellales</taxon>
        <taxon>Amborellaceae</taxon>
        <taxon>Amborella</taxon>
    </lineage>
</organism>
<dbReference type="InterPro" id="IPR010658">
    <property type="entry name" value="Nodulin-like"/>
</dbReference>
<feature type="transmembrane region" description="Helical" evidence="6">
    <location>
        <begin position="469"/>
        <end position="494"/>
    </location>
</feature>
<feature type="transmembrane region" description="Helical" evidence="6">
    <location>
        <begin position="77"/>
        <end position="94"/>
    </location>
</feature>
<proteinExistence type="predicted"/>
<dbReference type="STRING" id="13333.W1PKH3"/>
<name>W1PKH3_AMBTC</name>
<evidence type="ECO:0000256" key="3">
    <source>
        <dbReference type="ARBA" id="ARBA00022989"/>
    </source>
</evidence>
<dbReference type="EMBL" id="KI393569">
    <property type="protein sequence ID" value="ERN08214.1"/>
    <property type="molecule type" value="Genomic_DNA"/>
</dbReference>
<feature type="transmembrane region" description="Helical" evidence="6">
    <location>
        <begin position="144"/>
        <end position="165"/>
    </location>
</feature>
<evidence type="ECO:0000259" key="7">
    <source>
        <dbReference type="Pfam" id="PF06813"/>
    </source>
</evidence>
<evidence type="ECO:0000256" key="4">
    <source>
        <dbReference type="ARBA" id="ARBA00023136"/>
    </source>
</evidence>
<keyword evidence="4 6" id="KW-0472">Membrane</keyword>
<comment type="subcellular location">
    <subcellularLocation>
        <location evidence="1">Membrane</location>
        <topology evidence="1">Multi-pass membrane protein</topology>
    </subcellularLocation>
</comment>
<dbReference type="Proteomes" id="UP000017836">
    <property type="component" value="Unassembled WGS sequence"/>
</dbReference>
<evidence type="ECO:0000256" key="1">
    <source>
        <dbReference type="ARBA" id="ARBA00004141"/>
    </source>
</evidence>
<dbReference type="SUPFAM" id="SSF103473">
    <property type="entry name" value="MFS general substrate transporter"/>
    <property type="match status" value="1"/>
</dbReference>
<dbReference type="PANTHER" id="PTHR21576:SF167">
    <property type="entry name" value="OS09G0536700 PROTEIN"/>
    <property type="match status" value="1"/>
</dbReference>
<dbReference type="Pfam" id="PF23262">
    <property type="entry name" value="NFD4_C"/>
    <property type="match status" value="1"/>
</dbReference>
<evidence type="ECO:0000256" key="5">
    <source>
        <dbReference type="SAM" id="MobiDB-lite"/>
    </source>
</evidence>
<dbReference type="Gramene" id="ERN08214">
    <property type="protein sequence ID" value="ERN08214"/>
    <property type="gene ID" value="AMTR_s00018p00201390"/>
</dbReference>
<protein>
    <submittedName>
        <fullName evidence="9">Uncharacterized protein</fullName>
    </submittedName>
</protein>
<feature type="domain" description="NFD4 C-terminal" evidence="8">
    <location>
        <begin position="332"/>
        <end position="543"/>
    </location>
</feature>
<dbReference type="InterPro" id="IPR036259">
    <property type="entry name" value="MFS_trans_sf"/>
</dbReference>
<feature type="transmembrane region" description="Helical" evidence="6">
    <location>
        <begin position="211"/>
        <end position="229"/>
    </location>
</feature>
<dbReference type="Pfam" id="PF06813">
    <property type="entry name" value="Nodulin-like"/>
    <property type="match status" value="1"/>
</dbReference>
<dbReference type="KEGG" id="atr:18436456"/>
<feature type="transmembrane region" description="Helical" evidence="6">
    <location>
        <begin position="437"/>
        <end position="457"/>
    </location>
</feature>
<evidence type="ECO:0000256" key="6">
    <source>
        <dbReference type="SAM" id="Phobius"/>
    </source>
</evidence>
<feature type="transmembrane region" description="Helical" evidence="6">
    <location>
        <begin position="514"/>
        <end position="537"/>
    </location>
</feature>
<evidence type="ECO:0000313" key="10">
    <source>
        <dbReference type="Proteomes" id="UP000017836"/>
    </source>
</evidence>
<keyword evidence="3 6" id="KW-1133">Transmembrane helix</keyword>
<keyword evidence="10" id="KW-1185">Reference proteome</keyword>
<evidence type="ECO:0000313" key="9">
    <source>
        <dbReference type="EMBL" id="ERN08214.1"/>
    </source>
</evidence>
<dbReference type="eggNOG" id="ENOG502QRX8">
    <property type="taxonomic scope" value="Eukaryota"/>
</dbReference>
<accession>W1PKH3</accession>
<dbReference type="OMA" id="MAQCLAF"/>
<dbReference type="Gene3D" id="1.20.1250.20">
    <property type="entry name" value="MFS general substrate transporter like domains"/>
    <property type="match status" value="2"/>
</dbReference>
<dbReference type="PANTHER" id="PTHR21576">
    <property type="entry name" value="UNCHARACTERIZED NODULIN-LIKE PROTEIN"/>
    <property type="match status" value="1"/>
</dbReference>
<feature type="transmembrane region" description="Helical" evidence="6">
    <location>
        <begin position="171"/>
        <end position="191"/>
    </location>
</feature>
<dbReference type="GO" id="GO:0016020">
    <property type="term" value="C:membrane"/>
    <property type="evidence" value="ECO:0000318"/>
    <property type="project" value="GO_Central"/>
</dbReference>
<dbReference type="CDD" id="cd17354">
    <property type="entry name" value="MFS_Mch1p_like"/>
    <property type="match status" value="1"/>
</dbReference>
<feature type="region of interest" description="Disordered" evidence="5">
    <location>
        <begin position="275"/>
        <end position="323"/>
    </location>
</feature>
<dbReference type="OrthoDB" id="410267at2759"/>
<feature type="transmembrane region" description="Helical" evidence="6">
    <location>
        <begin position="411"/>
        <end position="431"/>
    </location>
</feature>
<feature type="transmembrane region" description="Helical" evidence="6">
    <location>
        <begin position="371"/>
        <end position="390"/>
    </location>
</feature>
<sequence length="558" mass="60313">MAQCLAFVTNKWVGFVAAVWVQAISGNNYTFANYSVALKSLMGLTQLQLNNLSVAKDVGKAFGLVAGFASDRLPTSVILLIGSLEGLLGYGAQWLVVNQTIRPLSYWQMCIFMCMGGNSTTWMNTAVLVTCLRNFRRNRGPVSGILKGYVGLSTAIFTDIGSALFANNPAYFLLMLTFIPGAVCIPSMLFLREVPPASDTDEDRQEGRYFWAFNASAFAIAFYLLIFDLTGSHKGVVSRAFVVGLLLLLAAPVAVPVSAALRPFASRKLWDAEGHKASQESKVQEKEGERDGEGEGGKEVVKENGESEKEAGNVEGLKEEEGKRGKPLIGEEHTIWQAFGKLDFWVLFVSLLCGVGSGLAMMNNMGQIGEALGRADVSVFVSLMSIWGFFGRIASGTLSEYLLRRSATPRPLWNAASQILMAIGYFILAFALPESLYIGSIVVGTCYGVRIAVSVPIASELFGLKHYGIIYNTIILTLPLGSFLFSGLLAGILYDAQATRGAGGSNTCIGAHCYKAVFVIMAIVSLVGFGLDILLAFRTRDVYTKIHKMKKSAQTPTS</sequence>
<dbReference type="AlphaFoldDB" id="W1PKH3"/>
<feature type="transmembrane region" description="Helical" evidence="6">
    <location>
        <begin position="344"/>
        <end position="365"/>
    </location>
</feature>
<reference evidence="10" key="1">
    <citation type="journal article" date="2013" name="Science">
        <title>The Amborella genome and the evolution of flowering plants.</title>
        <authorList>
            <consortium name="Amborella Genome Project"/>
        </authorList>
    </citation>
    <scope>NUCLEOTIDE SEQUENCE [LARGE SCALE GENOMIC DNA]</scope>
</reference>
<evidence type="ECO:0000256" key="2">
    <source>
        <dbReference type="ARBA" id="ARBA00022692"/>
    </source>
</evidence>
<feature type="transmembrane region" description="Helical" evidence="6">
    <location>
        <begin position="241"/>
        <end position="261"/>
    </location>
</feature>
<evidence type="ECO:0000259" key="8">
    <source>
        <dbReference type="Pfam" id="PF23262"/>
    </source>
</evidence>
<gene>
    <name evidence="9" type="ORF">AMTR_s00018p00201390</name>
</gene>